<evidence type="ECO:0000313" key="2">
    <source>
        <dbReference type="EMBL" id="KAK9765559.1"/>
    </source>
</evidence>
<proteinExistence type="predicted"/>
<sequence length="92" mass="9981">MDDDLDEEDINIVNTAFQNAGMTGGYKPRRRGHLTPGPHVTGVTPETLKTGRNSIKRNSSSDDSTSQGFELSLDQATLLSRRKGKADESSSD</sequence>
<dbReference type="EMBL" id="JASJQH010000252">
    <property type="protein sequence ID" value="KAK9765559.1"/>
    <property type="molecule type" value="Genomic_DNA"/>
</dbReference>
<feature type="region of interest" description="Disordered" evidence="1">
    <location>
        <begin position="19"/>
        <end position="92"/>
    </location>
</feature>
<dbReference type="Proteomes" id="UP001479436">
    <property type="component" value="Unassembled WGS sequence"/>
</dbReference>
<feature type="compositionally biased region" description="Polar residues" evidence="1">
    <location>
        <begin position="50"/>
        <end position="78"/>
    </location>
</feature>
<comment type="caution">
    <text evidence="2">The sequence shown here is derived from an EMBL/GenBank/DDBJ whole genome shotgun (WGS) entry which is preliminary data.</text>
</comment>
<reference evidence="2 3" key="1">
    <citation type="submission" date="2023-04" db="EMBL/GenBank/DDBJ databases">
        <title>Genome of Basidiobolus ranarum AG-B5.</title>
        <authorList>
            <person name="Stajich J.E."/>
            <person name="Carter-House D."/>
            <person name="Gryganskyi A."/>
        </authorList>
    </citation>
    <scope>NUCLEOTIDE SEQUENCE [LARGE SCALE GENOMIC DNA]</scope>
    <source>
        <strain evidence="2 3">AG-B5</strain>
    </source>
</reference>
<evidence type="ECO:0000256" key="1">
    <source>
        <dbReference type="SAM" id="MobiDB-lite"/>
    </source>
</evidence>
<accession>A0ABR2WVJ8</accession>
<gene>
    <name evidence="2" type="ORF">K7432_006008</name>
</gene>
<organism evidence="2 3">
    <name type="scientific">Basidiobolus ranarum</name>
    <dbReference type="NCBI Taxonomy" id="34480"/>
    <lineage>
        <taxon>Eukaryota</taxon>
        <taxon>Fungi</taxon>
        <taxon>Fungi incertae sedis</taxon>
        <taxon>Zoopagomycota</taxon>
        <taxon>Entomophthoromycotina</taxon>
        <taxon>Basidiobolomycetes</taxon>
        <taxon>Basidiobolales</taxon>
        <taxon>Basidiobolaceae</taxon>
        <taxon>Basidiobolus</taxon>
    </lineage>
</organism>
<protein>
    <submittedName>
        <fullName evidence="2">Uncharacterized protein</fullName>
    </submittedName>
</protein>
<evidence type="ECO:0000313" key="3">
    <source>
        <dbReference type="Proteomes" id="UP001479436"/>
    </source>
</evidence>
<name>A0ABR2WVJ8_9FUNG</name>
<keyword evidence="3" id="KW-1185">Reference proteome</keyword>